<reference evidence="2" key="1">
    <citation type="submission" date="2023-03" db="EMBL/GenBank/DDBJ databases">
        <title>Massive genome expansion in bonnet fungi (Mycena s.s.) driven by repeated elements and novel gene families across ecological guilds.</title>
        <authorList>
            <consortium name="Lawrence Berkeley National Laboratory"/>
            <person name="Harder C.B."/>
            <person name="Miyauchi S."/>
            <person name="Viragh M."/>
            <person name="Kuo A."/>
            <person name="Thoen E."/>
            <person name="Andreopoulos B."/>
            <person name="Lu D."/>
            <person name="Skrede I."/>
            <person name="Drula E."/>
            <person name="Henrissat B."/>
            <person name="Morin E."/>
            <person name="Kohler A."/>
            <person name="Barry K."/>
            <person name="LaButti K."/>
            <person name="Morin E."/>
            <person name="Salamov A."/>
            <person name="Lipzen A."/>
            <person name="Mereny Z."/>
            <person name="Hegedus B."/>
            <person name="Baldrian P."/>
            <person name="Stursova M."/>
            <person name="Weitz H."/>
            <person name="Taylor A."/>
            <person name="Grigoriev I.V."/>
            <person name="Nagy L.G."/>
            <person name="Martin F."/>
            <person name="Kauserud H."/>
        </authorList>
    </citation>
    <scope>NUCLEOTIDE SEQUENCE</scope>
    <source>
        <strain evidence="2">CBHHK182m</strain>
    </source>
</reference>
<dbReference type="Proteomes" id="UP001215598">
    <property type="component" value="Unassembled WGS sequence"/>
</dbReference>
<evidence type="ECO:0000313" key="2">
    <source>
        <dbReference type="EMBL" id="KAJ7718233.1"/>
    </source>
</evidence>
<comment type="caution">
    <text evidence="2">The sequence shown here is derived from an EMBL/GenBank/DDBJ whole genome shotgun (WGS) entry which is preliminary data.</text>
</comment>
<keyword evidence="3" id="KW-1185">Reference proteome</keyword>
<proteinExistence type="predicted"/>
<gene>
    <name evidence="2" type="ORF">B0H16DRAFT_1700709</name>
</gene>
<evidence type="ECO:0000256" key="1">
    <source>
        <dbReference type="SAM" id="MobiDB-lite"/>
    </source>
</evidence>
<protein>
    <submittedName>
        <fullName evidence="2">Uncharacterized protein</fullName>
    </submittedName>
</protein>
<accession>A0AAD7HDG6</accession>
<name>A0AAD7HDG6_9AGAR</name>
<feature type="region of interest" description="Disordered" evidence="1">
    <location>
        <begin position="128"/>
        <end position="151"/>
    </location>
</feature>
<dbReference type="AlphaFoldDB" id="A0AAD7HDG6"/>
<organism evidence="2 3">
    <name type="scientific">Mycena metata</name>
    <dbReference type="NCBI Taxonomy" id="1033252"/>
    <lineage>
        <taxon>Eukaryota</taxon>
        <taxon>Fungi</taxon>
        <taxon>Dikarya</taxon>
        <taxon>Basidiomycota</taxon>
        <taxon>Agaricomycotina</taxon>
        <taxon>Agaricomycetes</taxon>
        <taxon>Agaricomycetidae</taxon>
        <taxon>Agaricales</taxon>
        <taxon>Marasmiineae</taxon>
        <taxon>Mycenaceae</taxon>
        <taxon>Mycena</taxon>
    </lineage>
</organism>
<evidence type="ECO:0000313" key="3">
    <source>
        <dbReference type="Proteomes" id="UP001215598"/>
    </source>
</evidence>
<dbReference type="EMBL" id="JARKIB010000267">
    <property type="protein sequence ID" value="KAJ7718233.1"/>
    <property type="molecule type" value="Genomic_DNA"/>
</dbReference>
<sequence>MNTPFAEPRLWRYIVHSSNTLISAPILCLLRRNSEILFTCTCVITYFGVIASMPFIPRTNILPWSYHVPKSWFNLANPVVLDGVFLTLSLKSNIADDPSLKYRFNSFDDSKNLRRNTLASNLSWTYPRMSSSDESISTMETNENLKQPQGT</sequence>